<organism evidence="1 2">
    <name type="scientific">Streptosporangium jomthongense</name>
    <dbReference type="NCBI Taxonomy" id="1193683"/>
    <lineage>
        <taxon>Bacteria</taxon>
        <taxon>Bacillati</taxon>
        <taxon>Actinomycetota</taxon>
        <taxon>Actinomycetes</taxon>
        <taxon>Streptosporangiales</taxon>
        <taxon>Streptosporangiaceae</taxon>
        <taxon>Streptosporangium</taxon>
    </lineage>
</organism>
<comment type="caution">
    <text evidence="1">The sequence shown here is derived from an EMBL/GenBank/DDBJ whole genome shotgun (WGS) entry which is preliminary data.</text>
</comment>
<sequence length="189" mass="21294">MRDAAVKAFPPELGAEVEQAVRLLVPSRYAPVDGFDVSVRGQWSQIPYRIYEDPPSSGAMDDLGEVARVILDCLLTRHQSGYVRQRYVEKVISTDADWVVPFVVTLVGEYVIEIIDVVRVGLAGVETPGTWQRQRYGRFTADNPDFMVLTRQRAASYWSCYHRWRFPELSGYPGAQVLAALRSAAADHM</sequence>
<evidence type="ECO:0000313" key="2">
    <source>
        <dbReference type="Proteomes" id="UP001595698"/>
    </source>
</evidence>
<reference evidence="2" key="1">
    <citation type="journal article" date="2019" name="Int. J. Syst. Evol. Microbiol.">
        <title>The Global Catalogue of Microorganisms (GCM) 10K type strain sequencing project: providing services to taxonomists for standard genome sequencing and annotation.</title>
        <authorList>
            <consortium name="The Broad Institute Genomics Platform"/>
            <consortium name="The Broad Institute Genome Sequencing Center for Infectious Disease"/>
            <person name="Wu L."/>
            <person name="Ma J."/>
        </authorList>
    </citation>
    <scope>NUCLEOTIDE SEQUENCE [LARGE SCALE GENOMIC DNA]</scope>
    <source>
        <strain evidence="2">TBRC 7912</strain>
    </source>
</reference>
<protein>
    <submittedName>
        <fullName evidence="1">Uncharacterized protein</fullName>
    </submittedName>
</protein>
<dbReference type="EMBL" id="JBHSBC010000048">
    <property type="protein sequence ID" value="MFC3985563.1"/>
    <property type="molecule type" value="Genomic_DNA"/>
</dbReference>
<evidence type="ECO:0000313" key="1">
    <source>
        <dbReference type="EMBL" id="MFC3985563.1"/>
    </source>
</evidence>
<accession>A0ABV8FDN6</accession>
<dbReference type="Proteomes" id="UP001595698">
    <property type="component" value="Unassembled WGS sequence"/>
</dbReference>
<keyword evidence="2" id="KW-1185">Reference proteome</keyword>
<gene>
    <name evidence="1" type="ORF">ACFOYY_35915</name>
</gene>
<name>A0ABV8FDN6_9ACTN</name>
<proteinExistence type="predicted"/>
<dbReference type="RefSeq" id="WP_386195690.1">
    <property type="nucleotide sequence ID" value="NZ_JBHSBC010000048.1"/>
</dbReference>